<name>A0AAV1XL01_LUPLU</name>
<sequence length="59" mass="7015">MKDTNFDLQTQFNIFKGFKIENTTMMAMIKSNMMEIIMHFLDFFCKLLAVRRASFPNLT</sequence>
<dbReference type="Proteomes" id="UP001497480">
    <property type="component" value="Unassembled WGS sequence"/>
</dbReference>
<evidence type="ECO:0000313" key="1">
    <source>
        <dbReference type="EMBL" id="CAL0321842.1"/>
    </source>
</evidence>
<dbReference type="EMBL" id="CAXHTB010000016">
    <property type="protein sequence ID" value="CAL0321842.1"/>
    <property type="molecule type" value="Genomic_DNA"/>
</dbReference>
<protein>
    <submittedName>
        <fullName evidence="1">Uncharacterized protein</fullName>
    </submittedName>
</protein>
<evidence type="ECO:0000313" key="2">
    <source>
        <dbReference type="Proteomes" id="UP001497480"/>
    </source>
</evidence>
<gene>
    <name evidence="1" type="ORF">LLUT_LOCUS22902</name>
</gene>
<accession>A0AAV1XL01</accession>
<proteinExistence type="predicted"/>
<comment type="caution">
    <text evidence="1">The sequence shown here is derived from an EMBL/GenBank/DDBJ whole genome shotgun (WGS) entry which is preliminary data.</text>
</comment>
<organism evidence="1 2">
    <name type="scientific">Lupinus luteus</name>
    <name type="common">European yellow lupine</name>
    <dbReference type="NCBI Taxonomy" id="3873"/>
    <lineage>
        <taxon>Eukaryota</taxon>
        <taxon>Viridiplantae</taxon>
        <taxon>Streptophyta</taxon>
        <taxon>Embryophyta</taxon>
        <taxon>Tracheophyta</taxon>
        <taxon>Spermatophyta</taxon>
        <taxon>Magnoliopsida</taxon>
        <taxon>eudicotyledons</taxon>
        <taxon>Gunneridae</taxon>
        <taxon>Pentapetalae</taxon>
        <taxon>rosids</taxon>
        <taxon>fabids</taxon>
        <taxon>Fabales</taxon>
        <taxon>Fabaceae</taxon>
        <taxon>Papilionoideae</taxon>
        <taxon>50 kb inversion clade</taxon>
        <taxon>genistoids sensu lato</taxon>
        <taxon>core genistoids</taxon>
        <taxon>Genisteae</taxon>
        <taxon>Lupinus</taxon>
    </lineage>
</organism>
<keyword evidence="2" id="KW-1185">Reference proteome</keyword>
<dbReference type="AlphaFoldDB" id="A0AAV1XL01"/>
<reference evidence="1 2" key="1">
    <citation type="submission" date="2024-03" db="EMBL/GenBank/DDBJ databases">
        <authorList>
            <person name="Martinez-Hernandez J."/>
        </authorList>
    </citation>
    <scope>NUCLEOTIDE SEQUENCE [LARGE SCALE GENOMIC DNA]</scope>
</reference>